<evidence type="ECO:0000313" key="3">
    <source>
        <dbReference type="EMBL" id="AAZ32119.1"/>
    </source>
</evidence>
<name>Q3SB91_9EURY</name>
<dbReference type="GO" id="GO:0016757">
    <property type="term" value="F:glycosyltransferase activity"/>
    <property type="evidence" value="ECO:0007669"/>
    <property type="project" value="InterPro"/>
</dbReference>
<dbReference type="AlphaFoldDB" id="Q3SB91"/>
<dbReference type="CAZy" id="GT4">
    <property type="family name" value="Glycosyltransferase Family 4"/>
</dbReference>
<dbReference type="InterPro" id="IPR050194">
    <property type="entry name" value="Glycosyltransferase_grp1"/>
</dbReference>
<organism evidence="3">
    <name type="scientific">uncultured euryarchaeote Alv-FOS5</name>
    <dbReference type="NCBI Taxonomy" id="337891"/>
    <lineage>
        <taxon>Archaea</taxon>
        <taxon>Methanobacteriati</taxon>
        <taxon>Methanobacteriota</taxon>
        <taxon>environmental samples</taxon>
    </lineage>
</organism>
<protein>
    <submittedName>
        <fullName evidence="3">RfaG</fullName>
    </submittedName>
</protein>
<dbReference type="InterPro" id="IPR001296">
    <property type="entry name" value="Glyco_trans_1"/>
</dbReference>
<dbReference type="Pfam" id="PF00534">
    <property type="entry name" value="Glycos_transf_1"/>
    <property type="match status" value="1"/>
</dbReference>
<evidence type="ECO:0000259" key="1">
    <source>
        <dbReference type="Pfam" id="PF00534"/>
    </source>
</evidence>
<proteinExistence type="predicted"/>
<dbReference type="CDD" id="cd03801">
    <property type="entry name" value="GT4_PimA-like"/>
    <property type="match status" value="1"/>
</dbReference>
<dbReference type="EMBL" id="DQ078753">
    <property type="protein sequence ID" value="AAZ32119.1"/>
    <property type="molecule type" value="Genomic_DNA"/>
</dbReference>
<dbReference type="Gene3D" id="3.40.50.2000">
    <property type="entry name" value="Glycogen Phosphorylase B"/>
    <property type="match status" value="2"/>
</dbReference>
<evidence type="ECO:0000259" key="2">
    <source>
        <dbReference type="Pfam" id="PF13439"/>
    </source>
</evidence>
<feature type="domain" description="Glycosyltransferase subfamily 4-like N-terminal" evidence="2">
    <location>
        <begin position="18"/>
        <end position="185"/>
    </location>
</feature>
<feature type="domain" description="Glycosyl transferase family 1" evidence="1">
    <location>
        <begin position="197"/>
        <end position="347"/>
    </location>
</feature>
<dbReference type="PANTHER" id="PTHR45947">
    <property type="entry name" value="SULFOQUINOVOSYL TRANSFERASE SQD2"/>
    <property type="match status" value="1"/>
</dbReference>
<dbReference type="InterPro" id="IPR028098">
    <property type="entry name" value="Glyco_trans_4-like_N"/>
</dbReference>
<dbReference type="SUPFAM" id="SSF53756">
    <property type="entry name" value="UDP-Glycosyltransferase/glycogen phosphorylase"/>
    <property type="match status" value="1"/>
</dbReference>
<dbReference type="PANTHER" id="PTHR45947:SF3">
    <property type="entry name" value="SULFOQUINOVOSYL TRANSFERASE SQD2"/>
    <property type="match status" value="1"/>
</dbReference>
<dbReference type="Pfam" id="PF13439">
    <property type="entry name" value="Glyco_transf_4"/>
    <property type="match status" value="1"/>
</dbReference>
<gene>
    <name evidence="3" type="primary">rfaG</name>
</gene>
<reference evidence="3" key="1">
    <citation type="journal article" date="2006" name="FEMS Microbiol. Ecol.">
        <title>Uncultured Archaea in a hydrothermal microbial assemblage: phylogenetic diversity and characterization of a genome fragment from a euryarchaeote.</title>
        <authorList>
            <person name="Moussard H."/>
            <person name="Moreira D."/>
            <person name="Cambon-Bonavita M.A."/>
            <person name="Lopez-Garcia P."/>
            <person name="Jeanthon C."/>
        </authorList>
    </citation>
    <scope>NUCLEOTIDE SEQUENCE</scope>
</reference>
<sequence>MIKMKVLMIGWEFPPKKVGGLGTHCYELLKELRNLVDVTLVLPFMAAMGGIKTLMVPARWIDPYKASYFHSFIDEIKAYNRNIVKTVLDKDIHFDVIHVHDWMGIEAGIKLKHLTGKPLVITFHSTEYDRAVGNPWDRIESIERLGVKEADLIIAVSNLMKNELVEKYGANPNKVAVIYNGISPEEIAPVDHKGLFGRKIVLYLGRLTGQKNPEALIRAIPLVLSKRKDVLFVIAGGGELLPWLADLSVELGVKDYVVFTGKVTEDEKNFLYSVADVFVLPSYSEPFGITVLEAAAKGAVPIISKTVGAGEQVDALEVDFWDVNKMAEYILGVLNHPILRQFMKDNNVSRLSNLSWSRVARQVLKAYKRVSKLEGV</sequence>
<accession>Q3SB91</accession>